<evidence type="ECO:0000313" key="1">
    <source>
        <dbReference type="EMBL" id="EHH12687.1"/>
    </source>
</evidence>
<evidence type="ECO:0000313" key="2">
    <source>
        <dbReference type="Proteomes" id="UP000002949"/>
    </source>
</evidence>
<dbReference type="AlphaFoldDB" id="G6Y6J7"/>
<organism evidence="1 2">
    <name type="scientific">Mesorhizobium amorphae CCNWGS0123</name>
    <dbReference type="NCBI Taxonomy" id="1082933"/>
    <lineage>
        <taxon>Bacteria</taxon>
        <taxon>Pseudomonadati</taxon>
        <taxon>Pseudomonadota</taxon>
        <taxon>Alphaproteobacteria</taxon>
        <taxon>Hyphomicrobiales</taxon>
        <taxon>Phyllobacteriaceae</taxon>
        <taxon>Mesorhizobium</taxon>
    </lineage>
</organism>
<protein>
    <submittedName>
        <fullName evidence="1">Uncharacterized protein</fullName>
    </submittedName>
</protein>
<dbReference type="EMBL" id="AGSN01000071">
    <property type="protein sequence ID" value="EHH12687.1"/>
    <property type="molecule type" value="Genomic_DNA"/>
</dbReference>
<sequence>MGAVLVYNSQFQISIERGRRYWFPHRFIFERNGEGIFDASQIQRLVVISGAGQRNAFRTTVAS</sequence>
<keyword evidence="2" id="KW-1185">Reference proteome</keyword>
<name>G6Y6J7_9HYPH</name>
<accession>G6Y6J7</accession>
<reference evidence="1 2" key="1">
    <citation type="journal article" date="2012" name="J. Bacteriol.">
        <title>Draft Genome Sequence of Plant Growth-Promoting Rhizobium Mesorhizobium amorphae, Isolated from Zinc-Lead Mine Tailings.</title>
        <authorList>
            <person name="Hao X."/>
            <person name="Lin Y."/>
            <person name="Johnstone L."/>
            <person name="Baltrus D.A."/>
            <person name="Miller S.J."/>
            <person name="Wei G."/>
            <person name="Rensing C."/>
        </authorList>
    </citation>
    <scope>NUCLEOTIDE SEQUENCE [LARGE SCALE GENOMIC DNA]</scope>
    <source>
        <strain evidence="1 2">CCNWGS0123</strain>
    </source>
</reference>
<dbReference type="Proteomes" id="UP000002949">
    <property type="component" value="Unassembled WGS sequence"/>
</dbReference>
<gene>
    <name evidence="1" type="ORF">MEA186_07809</name>
</gene>
<dbReference type="KEGG" id="mamo:A6B35_08450"/>
<proteinExistence type="predicted"/>